<dbReference type="eggNOG" id="KOG4208">
    <property type="taxonomic scope" value="Eukaryota"/>
</dbReference>
<dbReference type="Proteomes" id="UP000007014">
    <property type="component" value="Chromosome 9"/>
</dbReference>
<dbReference type="CDD" id="cd12307">
    <property type="entry name" value="RRM_NIFK_like"/>
    <property type="match status" value="1"/>
</dbReference>
<evidence type="ECO:0000256" key="3">
    <source>
        <dbReference type="ARBA" id="ARBA00023242"/>
    </source>
</evidence>
<dbReference type="Pfam" id="PF00076">
    <property type="entry name" value="RRM_1"/>
    <property type="match status" value="1"/>
</dbReference>
<dbReference type="SUPFAM" id="SSF54928">
    <property type="entry name" value="RNA-binding domain, RBD"/>
    <property type="match status" value="1"/>
</dbReference>
<dbReference type="HOGENOM" id="CLU_025741_3_3_1"/>
<dbReference type="STRING" id="280699.M1V7R1"/>
<dbReference type="Gramene" id="CMI122CT">
    <property type="protein sequence ID" value="CMI122CT"/>
    <property type="gene ID" value="CMI122C"/>
</dbReference>
<evidence type="ECO:0000313" key="6">
    <source>
        <dbReference type="EMBL" id="BAM80009.1"/>
    </source>
</evidence>
<evidence type="ECO:0000256" key="4">
    <source>
        <dbReference type="PROSITE-ProRule" id="PRU00176"/>
    </source>
</evidence>
<evidence type="ECO:0000313" key="7">
    <source>
        <dbReference type="Proteomes" id="UP000007014"/>
    </source>
</evidence>
<reference evidence="6 7" key="1">
    <citation type="journal article" date="2004" name="Nature">
        <title>Genome sequence of the ultrasmall unicellular red alga Cyanidioschyzon merolae 10D.</title>
        <authorList>
            <person name="Matsuzaki M."/>
            <person name="Misumi O."/>
            <person name="Shin-i T."/>
            <person name="Maruyama S."/>
            <person name="Takahara M."/>
            <person name="Miyagishima S."/>
            <person name="Mori T."/>
            <person name="Nishida K."/>
            <person name="Yagisawa F."/>
            <person name="Nishida K."/>
            <person name="Yoshida Y."/>
            <person name="Nishimura Y."/>
            <person name="Nakao S."/>
            <person name="Kobayashi T."/>
            <person name="Momoyama Y."/>
            <person name="Higashiyama T."/>
            <person name="Minoda A."/>
            <person name="Sano M."/>
            <person name="Nomoto H."/>
            <person name="Oishi K."/>
            <person name="Hayashi H."/>
            <person name="Ohta F."/>
            <person name="Nishizaka S."/>
            <person name="Haga S."/>
            <person name="Miura S."/>
            <person name="Morishita T."/>
            <person name="Kabeya Y."/>
            <person name="Terasawa K."/>
            <person name="Suzuki Y."/>
            <person name="Ishii Y."/>
            <person name="Asakawa S."/>
            <person name="Takano H."/>
            <person name="Ohta N."/>
            <person name="Kuroiwa H."/>
            <person name="Tanaka K."/>
            <person name="Shimizu N."/>
            <person name="Sugano S."/>
            <person name="Sato N."/>
            <person name="Nozaki H."/>
            <person name="Ogasawara N."/>
            <person name="Kohara Y."/>
            <person name="Kuroiwa T."/>
        </authorList>
    </citation>
    <scope>NUCLEOTIDE SEQUENCE [LARGE SCALE GENOMIC DNA]</scope>
    <source>
        <strain evidence="6 7">10D</strain>
    </source>
</reference>
<dbReference type="InterPro" id="IPR000504">
    <property type="entry name" value="RRM_dom"/>
</dbReference>
<gene>
    <name evidence="6" type="ORF">CYME_CMI122C</name>
</gene>
<comment type="subcellular location">
    <subcellularLocation>
        <location evidence="1">Nucleus</location>
        <location evidence="1">Nucleolus</location>
    </subcellularLocation>
</comment>
<dbReference type="GO" id="GO:0003723">
    <property type="term" value="F:RNA binding"/>
    <property type="evidence" value="ECO:0007669"/>
    <property type="project" value="UniProtKB-UniRule"/>
</dbReference>
<keyword evidence="3" id="KW-0539">Nucleus</keyword>
<dbReference type="PANTHER" id="PTHR46754">
    <property type="entry name" value="MKI67 FHA DOMAIN-INTERACTING NUCLEOLAR PHOSPHOPROTEIN"/>
    <property type="match status" value="1"/>
</dbReference>
<dbReference type="OrthoDB" id="21467at2759"/>
<dbReference type="AlphaFoldDB" id="M1V7R1"/>
<feature type="domain" description="RRM" evidence="5">
    <location>
        <begin position="13"/>
        <end position="91"/>
    </location>
</feature>
<dbReference type="GO" id="GO:0005730">
    <property type="term" value="C:nucleolus"/>
    <property type="evidence" value="ECO:0007669"/>
    <property type="project" value="UniProtKB-SubCell"/>
</dbReference>
<dbReference type="KEGG" id="cme:CYME_CMI122C"/>
<dbReference type="SMART" id="SM00360">
    <property type="entry name" value="RRM"/>
    <property type="match status" value="1"/>
</dbReference>
<dbReference type="GeneID" id="16993748"/>
<keyword evidence="7" id="KW-1185">Reference proteome</keyword>
<dbReference type="OMA" id="HAARMQK"/>
<organism evidence="6 7">
    <name type="scientific">Cyanidioschyzon merolae (strain NIES-3377 / 10D)</name>
    <name type="common">Unicellular red alga</name>
    <dbReference type="NCBI Taxonomy" id="280699"/>
    <lineage>
        <taxon>Eukaryota</taxon>
        <taxon>Rhodophyta</taxon>
        <taxon>Bangiophyceae</taxon>
        <taxon>Cyanidiales</taxon>
        <taxon>Cyanidiaceae</taxon>
        <taxon>Cyanidioschyzon</taxon>
    </lineage>
</organism>
<dbReference type="InterPro" id="IPR035979">
    <property type="entry name" value="RBD_domain_sf"/>
</dbReference>
<sequence length="168" mass="19510">MAPTKRRHRVHGGVLYIGHIPHGFYESQMKGFFSQFGRVRHVFLARSRRTCRSRGYAFVHFDDAKVAHIVAETMDGYLLFGRRLVVRELPPERLHRAARLRVLQRSRPVSTRVVERQRFLRDQAAVGAAQSNCCRRRKLEKRLESLGVPFSAQDVWRSREVLALAETS</sequence>
<dbReference type="PROSITE" id="PS50102">
    <property type="entry name" value="RRM"/>
    <property type="match status" value="1"/>
</dbReference>
<name>M1V7R1_CYAM1</name>
<protein>
    <submittedName>
        <fullName evidence="6">Similar to RNA-binding protein with RRM</fullName>
    </submittedName>
</protein>
<dbReference type="Gene3D" id="3.30.70.330">
    <property type="match status" value="1"/>
</dbReference>
<keyword evidence="2 4" id="KW-0694">RNA-binding</keyword>
<proteinExistence type="predicted"/>
<dbReference type="EMBL" id="AP006491">
    <property type="protein sequence ID" value="BAM80009.1"/>
    <property type="molecule type" value="Genomic_DNA"/>
</dbReference>
<evidence type="ECO:0000256" key="1">
    <source>
        <dbReference type="ARBA" id="ARBA00004604"/>
    </source>
</evidence>
<dbReference type="InterPro" id="IPR012677">
    <property type="entry name" value="Nucleotide-bd_a/b_plait_sf"/>
</dbReference>
<evidence type="ECO:0000256" key="2">
    <source>
        <dbReference type="ARBA" id="ARBA00022884"/>
    </source>
</evidence>
<reference evidence="6 7" key="2">
    <citation type="journal article" date="2007" name="BMC Biol.">
        <title>A 100%-complete sequence reveals unusually simple genomic features in the hot-spring red alga Cyanidioschyzon merolae.</title>
        <authorList>
            <person name="Nozaki H."/>
            <person name="Takano H."/>
            <person name="Misumi O."/>
            <person name="Terasawa K."/>
            <person name="Matsuzaki M."/>
            <person name="Maruyama S."/>
            <person name="Nishida K."/>
            <person name="Yagisawa F."/>
            <person name="Yoshida Y."/>
            <person name="Fujiwara T."/>
            <person name="Takio S."/>
            <person name="Tamura K."/>
            <person name="Chung S.J."/>
            <person name="Nakamura S."/>
            <person name="Kuroiwa H."/>
            <person name="Tanaka K."/>
            <person name="Sato N."/>
            <person name="Kuroiwa T."/>
        </authorList>
    </citation>
    <scope>NUCLEOTIDE SEQUENCE [LARGE SCALE GENOMIC DNA]</scope>
    <source>
        <strain evidence="6 7">10D</strain>
    </source>
</reference>
<evidence type="ECO:0000259" key="5">
    <source>
        <dbReference type="PROSITE" id="PS50102"/>
    </source>
</evidence>
<accession>M1V7R1</accession>
<dbReference type="RefSeq" id="XP_005536295.1">
    <property type="nucleotide sequence ID" value="XM_005536238.1"/>
</dbReference>